<keyword evidence="2" id="KW-1185">Reference proteome</keyword>
<name>A0AAQ3PP68_PASNO</name>
<evidence type="ECO:0000313" key="2">
    <source>
        <dbReference type="Proteomes" id="UP001341281"/>
    </source>
</evidence>
<proteinExistence type="predicted"/>
<dbReference type="PANTHER" id="PTHR34591:SF13">
    <property type="entry name" value="OS03G0669900 PROTEIN"/>
    <property type="match status" value="1"/>
</dbReference>
<dbReference type="Proteomes" id="UP001341281">
    <property type="component" value="Chromosome 01"/>
</dbReference>
<organism evidence="1 2">
    <name type="scientific">Paspalum notatum var. saurae</name>
    <dbReference type="NCBI Taxonomy" id="547442"/>
    <lineage>
        <taxon>Eukaryota</taxon>
        <taxon>Viridiplantae</taxon>
        <taxon>Streptophyta</taxon>
        <taxon>Embryophyta</taxon>
        <taxon>Tracheophyta</taxon>
        <taxon>Spermatophyta</taxon>
        <taxon>Magnoliopsida</taxon>
        <taxon>Liliopsida</taxon>
        <taxon>Poales</taxon>
        <taxon>Poaceae</taxon>
        <taxon>PACMAD clade</taxon>
        <taxon>Panicoideae</taxon>
        <taxon>Andropogonodae</taxon>
        <taxon>Paspaleae</taxon>
        <taxon>Paspalinae</taxon>
        <taxon>Paspalum</taxon>
    </lineage>
</organism>
<accession>A0AAQ3PP68</accession>
<protein>
    <submittedName>
        <fullName evidence="1">Uncharacterized protein</fullName>
    </submittedName>
</protein>
<gene>
    <name evidence="1" type="ORF">U9M48_004682</name>
</gene>
<dbReference type="AlphaFoldDB" id="A0AAQ3PP68"/>
<evidence type="ECO:0000313" key="1">
    <source>
        <dbReference type="EMBL" id="WVZ53786.1"/>
    </source>
</evidence>
<sequence length="154" mass="17812">MVNNLKQKLMKYAYDGLALPCSKTKRDQHAGYRPWTVTDANNCADYFRHYFLQQNDGHNSHNNSSGGDTNEALIGQSDFEWHSDDENILLPQDGARQHLFYTEILGFHPYKEIVFLVHSFTDLAYYLKSCKLEFLGDLYPPNYTYYAGQHCGGR</sequence>
<dbReference type="EMBL" id="CP144745">
    <property type="protein sequence ID" value="WVZ53786.1"/>
    <property type="molecule type" value="Genomic_DNA"/>
</dbReference>
<reference evidence="1 2" key="1">
    <citation type="submission" date="2024-02" db="EMBL/GenBank/DDBJ databases">
        <title>High-quality chromosome-scale genome assembly of Pensacola bahiagrass (Paspalum notatum Flugge var. saurae).</title>
        <authorList>
            <person name="Vega J.M."/>
            <person name="Podio M."/>
            <person name="Orjuela J."/>
            <person name="Siena L.A."/>
            <person name="Pessino S.C."/>
            <person name="Combes M.C."/>
            <person name="Mariac C."/>
            <person name="Albertini E."/>
            <person name="Pupilli F."/>
            <person name="Ortiz J.P.A."/>
            <person name="Leblanc O."/>
        </authorList>
    </citation>
    <scope>NUCLEOTIDE SEQUENCE [LARGE SCALE GENOMIC DNA]</scope>
    <source>
        <strain evidence="1">R1</strain>
        <tissue evidence="1">Leaf</tissue>
    </source>
</reference>
<dbReference type="PANTHER" id="PTHR34591">
    <property type="entry name" value="OS03G0653100 PROTEIN-RELATED"/>
    <property type="match status" value="1"/>
</dbReference>